<organism evidence="1 2">
    <name type="scientific">Avena sativa</name>
    <name type="common">Oat</name>
    <dbReference type="NCBI Taxonomy" id="4498"/>
    <lineage>
        <taxon>Eukaryota</taxon>
        <taxon>Viridiplantae</taxon>
        <taxon>Streptophyta</taxon>
        <taxon>Embryophyta</taxon>
        <taxon>Tracheophyta</taxon>
        <taxon>Spermatophyta</taxon>
        <taxon>Magnoliopsida</taxon>
        <taxon>Liliopsida</taxon>
        <taxon>Poales</taxon>
        <taxon>Poaceae</taxon>
        <taxon>BOP clade</taxon>
        <taxon>Pooideae</taxon>
        <taxon>Poodae</taxon>
        <taxon>Poeae</taxon>
        <taxon>Poeae Chloroplast Group 1 (Aveneae type)</taxon>
        <taxon>Aveninae</taxon>
        <taxon>Avena</taxon>
    </lineage>
</organism>
<accession>A0ACD5UK80</accession>
<reference evidence="1" key="2">
    <citation type="submission" date="2025-09" db="UniProtKB">
        <authorList>
            <consortium name="EnsemblPlants"/>
        </authorList>
    </citation>
    <scope>IDENTIFICATION</scope>
</reference>
<protein>
    <submittedName>
        <fullName evidence="1">Uncharacterized protein</fullName>
    </submittedName>
</protein>
<evidence type="ECO:0000313" key="1">
    <source>
        <dbReference type="EnsemblPlants" id="AVESA.00010b.r2.2CG0266480.1.CDS"/>
    </source>
</evidence>
<proteinExistence type="predicted"/>
<name>A0ACD5UK80_AVESA</name>
<evidence type="ECO:0000313" key="2">
    <source>
        <dbReference type="Proteomes" id="UP001732700"/>
    </source>
</evidence>
<dbReference type="EnsemblPlants" id="AVESA.00010b.r2.2CG0266480.1">
    <property type="protein sequence ID" value="AVESA.00010b.r2.2CG0266480.1.CDS"/>
    <property type="gene ID" value="AVESA.00010b.r2.2CG0266480"/>
</dbReference>
<dbReference type="Proteomes" id="UP001732700">
    <property type="component" value="Chromosome 2C"/>
</dbReference>
<keyword evidence="2" id="KW-1185">Reference proteome</keyword>
<reference evidence="1" key="1">
    <citation type="submission" date="2021-05" db="EMBL/GenBank/DDBJ databases">
        <authorList>
            <person name="Scholz U."/>
            <person name="Mascher M."/>
            <person name="Fiebig A."/>
        </authorList>
    </citation>
    <scope>NUCLEOTIDE SEQUENCE [LARGE SCALE GENOMIC DNA]</scope>
</reference>
<sequence>MTGFALLSYKDASSASDIVYSRTHIPSGVFLVLQQSFSFSIFFAAAAAALAEGLGELAIGMGGTLEYLSELLGGHGHGRRGKRKQLHTVELKVRMDCEGCELKVKNALSSLKGVQSVEINRKQQKVTVSGYAEASKVLKKAQSTGKKAEIWPYVPYSLVSQPYVAGTYDKRAPAGYVRSAEPGYGYAPSQVSKQDDQLTDMFNDENTDSCSIM</sequence>